<dbReference type="RefSeq" id="WP_252164603.1">
    <property type="nucleotide sequence ID" value="NZ_CP094827.1"/>
</dbReference>
<organism evidence="2 3">
    <name type="scientific">Xanthomonas prunicola</name>
    <dbReference type="NCBI Taxonomy" id="2053930"/>
    <lineage>
        <taxon>Bacteria</taxon>
        <taxon>Pseudomonadati</taxon>
        <taxon>Pseudomonadota</taxon>
        <taxon>Gammaproteobacteria</taxon>
        <taxon>Lysobacterales</taxon>
        <taxon>Lysobacteraceae</taxon>
        <taxon>Xanthomonas</taxon>
    </lineage>
</organism>
<feature type="coiled-coil region" evidence="1">
    <location>
        <begin position="65"/>
        <end position="92"/>
    </location>
</feature>
<reference evidence="2" key="1">
    <citation type="submission" date="2022-04" db="EMBL/GenBank/DDBJ databases">
        <title>Xanthomonas prunicola pv. tritici, a pathogen causing a previously unreported foliar disease of wheat.</title>
        <authorList>
            <person name="Clavijo F."/>
            <person name="Curland R.D."/>
            <person name="Dill-Macky R."/>
            <person name="Pereyra S."/>
            <person name="Roman-Reyna V."/>
            <person name="Siri M.I."/>
        </authorList>
    </citation>
    <scope>NUCLEOTIDE SEQUENCE</scope>
    <source>
        <strain evidence="2">CIX249</strain>
    </source>
</reference>
<evidence type="ECO:0000313" key="3">
    <source>
        <dbReference type="Proteomes" id="UP001058381"/>
    </source>
</evidence>
<dbReference type="GeneID" id="75151822"/>
<evidence type="ECO:0000256" key="1">
    <source>
        <dbReference type="SAM" id="Coils"/>
    </source>
</evidence>
<dbReference type="EMBL" id="CP096142">
    <property type="protein sequence ID" value="UXA67364.1"/>
    <property type="molecule type" value="Genomic_DNA"/>
</dbReference>
<keyword evidence="1" id="KW-0175">Coiled coil</keyword>
<name>A0A9Q9MU85_9XANT</name>
<gene>
    <name evidence="2" type="ORF">M0D43_10670</name>
</gene>
<dbReference type="AlphaFoldDB" id="A0A9Q9MU85"/>
<evidence type="ECO:0000313" key="2">
    <source>
        <dbReference type="EMBL" id="UXA67364.1"/>
    </source>
</evidence>
<sequence>MDELFDRWKQTLATLDAKGYWNSSPEVGIADVPIAAQINSLSSLVSSAVHNGISWLLSAQFLETAHNTQSQLSALTRRQASLNKEVAKLLAERSTESFEVVIGASDAAKNVLKLDKDVAESAQKIVNTAQSVEAANALAEATNARKNGSGAINKST</sequence>
<protein>
    <submittedName>
        <fullName evidence="2">Uncharacterized protein</fullName>
    </submittedName>
</protein>
<proteinExistence type="predicted"/>
<dbReference type="Proteomes" id="UP001058381">
    <property type="component" value="Chromosome"/>
</dbReference>
<accession>A0A9Q9MU85</accession>